<dbReference type="InterPro" id="IPR024775">
    <property type="entry name" value="DinB-like"/>
</dbReference>
<dbReference type="Gene3D" id="1.20.120.450">
    <property type="entry name" value="dinb family like domain"/>
    <property type="match status" value="1"/>
</dbReference>
<dbReference type="Proteomes" id="UP000239711">
    <property type="component" value="Unassembled WGS sequence"/>
</dbReference>
<feature type="domain" description="DinB-like" evidence="1">
    <location>
        <begin position="28"/>
        <end position="160"/>
    </location>
</feature>
<organism evidence="2 3">
    <name type="scientific">Sphingobacterium haloxyli</name>
    <dbReference type="NCBI Taxonomy" id="2100533"/>
    <lineage>
        <taxon>Bacteria</taxon>
        <taxon>Pseudomonadati</taxon>
        <taxon>Bacteroidota</taxon>
        <taxon>Sphingobacteriia</taxon>
        <taxon>Sphingobacteriales</taxon>
        <taxon>Sphingobacteriaceae</taxon>
        <taxon>Sphingobacterium</taxon>
    </lineage>
</organism>
<dbReference type="AlphaFoldDB" id="A0A2S9IWY7"/>
<accession>A0A2S9IWY7</accession>
<evidence type="ECO:0000313" key="2">
    <source>
        <dbReference type="EMBL" id="PRD45041.1"/>
    </source>
</evidence>
<protein>
    <submittedName>
        <fullName evidence="2">DinB family protein</fullName>
    </submittedName>
</protein>
<gene>
    <name evidence="2" type="ORF">C5745_18580</name>
</gene>
<dbReference type="RefSeq" id="WP_105718519.1">
    <property type="nucleotide sequence ID" value="NZ_PVBQ01000022.1"/>
</dbReference>
<comment type="caution">
    <text evidence="2">The sequence shown here is derived from an EMBL/GenBank/DDBJ whole genome shotgun (WGS) entry which is preliminary data.</text>
</comment>
<evidence type="ECO:0000313" key="3">
    <source>
        <dbReference type="Proteomes" id="UP000239711"/>
    </source>
</evidence>
<proteinExistence type="predicted"/>
<sequence>MNPLKSDEYPAIYSDYIENVVGAVMDELHEQVETFPEFIQSIPDDLGDYTYADGKWTIKEVLCHILDTERVMAYRALRFARNDMTELAPFEQDEFVQNGRHNERSIDSIEEEFIHLRKANLMFFNTLNETELERKGMASGRLITVKAFLYVIAGHLTHHRIILKERYLNNETNSDTVGGVIISL</sequence>
<dbReference type="EMBL" id="PVBQ01000022">
    <property type="protein sequence ID" value="PRD45041.1"/>
    <property type="molecule type" value="Genomic_DNA"/>
</dbReference>
<evidence type="ECO:0000259" key="1">
    <source>
        <dbReference type="Pfam" id="PF12867"/>
    </source>
</evidence>
<reference evidence="2 3" key="1">
    <citation type="submission" date="2018-02" db="EMBL/GenBank/DDBJ databases">
        <title>The draft genome of Sphingobacterium sp. 5JN-11.</title>
        <authorList>
            <person name="Liu L."/>
            <person name="Li L."/>
            <person name="Liang L."/>
            <person name="Zhang X."/>
            <person name="Wang T."/>
        </authorList>
    </citation>
    <scope>NUCLEOTIDE SEQUENCE [LARGE SCALE GENOMIC DNA]</scope>
    <source>
        <strain evidence="2 3">5JN-11</strain>
    </source>
</reference>
<dbReference type="SUPFAM" id="SSF109854">
    <property type="entry name" value="DinB/YfiT-like putative metalloenzymes"/>
    <property type="match status" value="1"/>
</dbReference>
<dbReference type="Pfam" id="PF12867">
    <property type="entry name" value="DinB_2"/>
    <property type="match status" value="1"/>
</dbReference>
<dbReference type="OrthoDB" id="9793216at2"/>
<name>A0A2S9IWY7_9SPHI</name>
<keyword evidence="3" id="KW-1185">Reference proteome</keyword>
<dbReference type="InterPro" id="IPR034660">
    <property type="entry name" value="DinB/YfiT-like"/>
</dbReference>